<comment type="cofactor">
    <cofactor evidence="1">
        <name>[4Fe-4S] cluster</name>
        <dbReference type="ChEBI" id="CHEBI:49883"/>
    </cofactor>
</comment>
<feature type="non-terminal residue" evidence="14">
    <location>
        <position position="1"/>
    </location>
</feature>
<reference evidence="14" key="1">
    <citation type="submission" date="2024-05" db="EMBL/GenBank/DDBJ databases">
        <title>30 novel species of actinomycetes from the DSMZ collection.</title>
        <authorList>
            <person name="Nouioui I."/>
        </authorList>
    </citation>
    <scope>NUCLEOTIDE SEQUENCE</scope>
    <source>
        <strain evidence="14">DSM 41527</strain>
    </source>
</reference>
<evidence type="ECO:0000256" key="10">
    <source>
        <dbReference type="ARBA" id="ARBA00023239"/>
    </source>
</evidence>
<evidence type="ECO:0000256" key="6">
    <source>
        <dbReference type="ARBA" id="ARBA00022485"/>
    </source>
</evidence>
<dbReference type="PANTHER" id="PTHR30182:SF14">
    <property type="entry name" value="L-SERINE DEHYDRATASE 2"/>
    <property type="match status" value="1"/>
</dbReference>
<keyword evidence="10" id="KW-0456">Lyase</keyword>
<evidence type="ECO:0000256" key="3">
    <source>
        <dbReference type="ARBA" id="ARBA00008636"/>
    </source>
</evidence>
<protein>
    <recommendedName>
        <fullName evidence="4">L-serine ammonia-lyase</fullName>
        <ecNumber evidence="4">4.3.1.17</ecNumber>
    </recommendedName>
    <alternativeName>
        <fullName evidence="11">L-serine deaminase</fullName>
    </alternativeName>
</protein>
<comment type="pathway">
    <text evidence="2">Carbohydrate biosynthesis; gluconeogenesis.</text>
</comment>
<dbReference type="PANTHER" id="PTHR30182">
    <property type="entry name" value="L-SERINE DEHYDRATASE"/>
    <property type="match status" value="1"/>
</dbReference>
<dbReference type="EC" id="4.3.1.17" evidence="4"/>
<sequence>FPVDQCMNFHADNLSLHENGMRITALAGDKVIYSQTYYSIGGGFIVDEAHFGQIADAPVAVPYPYKNAADLQRHCRETGLSLSGLMMQNELALHSKEALEQHFAAVWEVMSAGIERGITTEGVLPGKLRVPRRAAALRRMLVSQDTTNSDPMAVVDWINM</sequence>
<keyword evidence="8" id="KW-0408">Iron</keyword>
<gene>
    <name evidence="14" type="ORF">RM550_37270</name>
</gene>
<name>A0ABU2TK33_9ACTN</name>
<dbReference type="Proteomes" id="UP001180551">
    <property type="component" value="Unassembled WGS sequence"/>
</dbReference>
<evidence type="ECO:0000256" key="7">
    <source>
        <dbReference type="ARBA" id="ARBA00022723"/>
    </source>
</evidence>
<comment type="similarity">
    <text evidence="3">Belongs to the iron-sulfur dependent L-serine dehydratase family.</text>
</comment>
<dbReference type="InterPro" id="IPR005131">
    <property type="entry name" value="Ser_deHydtase_bsu"/>
</dbReference>
<evidence type="ECO:0000256" key="4">
    <source>
        <dbReference type="ARBA" id="ARBA00012093"/>
    </source>
</evidence>
<proteinExistence type="inferred from homology"/>
<evidence type="ECO:0000256" key="12">
    <source>
        <dbReference type="ARBA" id="ARBA00049406"/>
    </source>
</evidence>
<keyword evidence="6" id="KW-0004">4Fe-4S</keyword>
<evidence type="ECO:0000313" key="14">
    <source>
        <dbReference type="EMBL" id="MDT0461286.1"/>
    </source>
</evidence>
<comment type="catalytic activity">
    <reaction evidence="12">
        <text>L-serine = pyruvate + NH4(+)</text>
        <dbReference type="Rhea" id="RHEA:19169"/>
        <dbReference type="ChEBI" id="CHEBI:15361"/>
        <dbReference type="ChEBI" id="CHEBI:28938"/>
        <dbReference type="ChEBI" id="CHEBI:33384"/>
        <dbReference type="EC" id="4.3.1.17"/>
    </reaction>
</comment>
<feature type="non-terminal residue" evidence="14">
    <location>
        <position position="160"/>
    </location>
</feature>
<evidence type="ECO:0000256" key="9">
    <source>
        <dbReference type="ARBA" id="ARBA00023014"/>
    </source>
</evidence>
<evidence type="ECO:0000256" key="1">
    <source>
        <dbReference type="ARBA" id="ARBA00001966"/>
    </source>
</evidence>
<evidence type="ECO:0000256" key="8">
    <source>
        <dbReference type="ARBA" id="ARBA00023004"/>
    </source>
</evidence>
<evidence type="ECO:0000313" key="15">
    <source>
        <dbReference type="Proteomes" id="UP001180551"/>
    </source>
</evidence>
<dbReference type="InterPro" id="IPR051318">
    <property type="entry name" value="Fe-S_L-Ser"/>
</dbReference>
<dbReference type="EMBL" id="JAVRFE010000142">
    <property type="protein sequence ID" value="MDT0461286.1"/>
    <property type="molecule type" value="Genomic_DNA"/>
</dbReference>
<accession>A0ABU2TK33</accession>
<dbReference type="InterPro" id="IPR029009">
    <property type="entry name" value="ASB_dom_sf"/>
</dbReference>
<evidence type="ECO:0000256" key="2">
    <source>
        <dbReference type="ARBA" id="ARBA00004742"/>
    </source>
</evidence>
<keyword evidence="9" id="KW-0411">Iron-sulfur</keyword>
<dbReference type="Pfam" id="PF03315">
    <property type="entry name" value="SDH_beta"/>
    <property type="match status" value="1"/>
</dbReference>
<evidence type="ECO:0000256" key="11">
    <source>
        <dbReference type="ARBA" id="ARBA00041766"/>
    </source>
</evidence>
<keyword evidence="15" id="KW-1185">Reference proteome</keyword>
<comment type="caution">
    <text evidence="14">The sequence shown here is derived from an EMBL/GenBank/DDBJ whole genome shotgun (WGS) entry which is preliminary data.</text>
</comment>
<keyword evidence="7" id="KW-0479">Metal-binding</keyword>
<evidence type="ECO:0000259" key="13">
    <source>
        <dbReference type="Pfam" id="PF03315"/>
    </source>
</evidence>
<dbReference type="SUPFAM" id="SSF143548">
    <property type="entry name" value="Serine metabolism enzymes domain"/>
    <property type="match status" value="1"/>
</dbReference>
<evidence type="ECO:0000256" key="5">
    <source>
        <dbReference type="ARBA" id="ARBA00022432"/>
    </source>
</evidence>
<dbReference type="Gene3D" id="3.30.1330.90">
    <property type="entry name" value="D-3-phosphoglycerate dehydrogenase, domain 3"/>
    <property type="match status" value="1"/>
</dbReference>
<feature type="domain" description="Serine dehydratase beta chain" evidence="13">
    <location>
        <begin position="3"/>
        <end position="49"/>
    </location>
</feature>
<keyword evidence="5" id="KW-0312">Gluconeogenesis</keyword>
<organism evidence="14 15">
    <name type="scientific">Streptomyces mooreae</name>
    <dbReference type="NCBI Taxonomy" id="3075523"/>
    <lineage>
        <taxon>Bacteria</taxon>
        <taxon>Bacillati</taxon>
        <taxon>Actinomycetota</taxon>
        <taxon>Actinomycetes</taxon>
        <taxon>Kitasatosporales</taxon>
        <taxon>Streptomycetaceae</taxon>
        <taxon>Streptomyces</taxon>
    </lineage>
</organism>